<evidence type="ECO:0000313" key="2">
    <source>
        <dbReference type="EMBL" id="OSJ31083.1"/>
    </source>
</evidence>
<organism evidence="2 3">
    <name type="scientific">Bradyrhizobium canariense</name>
    <dbReference type="NCBI Taxonomy" id="255045"/>
    <lineage>
        <taxon>Bacteria</taxon>
        <taxon>Pseudomonadati</taxon>
        <taxon>Pseudomonadota</taxon>
        <taxon>Alphaproteobacteria</taxon>
        <taxon>Hyphomicrobiales</taxon>
        <taxon>Nitrobacteraceae</taxon>
        <taxon>Bradyrhizobium</taxon>
    </lineage>
</organism>
<dbReference type="Proteomes" id="UP000193884">
    <property type="component" value="Unassembled WGS sequence"/>
</dbReference>
<reference evidence="2 3" key="1">
    <citation type="submission" date="2017-03" db="EMBL/GenBank/DDBJ databases">
        <title>Whole genome sequences of fourteen strains of Bradyrhizobium canariense and one strain of Bradyrhizobium japonicum isolated from Lupinus (Papilionoideae: Genisteae) species in Algeria.</title>
        <authorList>
            <person name="Crovadore J."/>
            <person name="Chekireb D."/>
            <person name="Brachmann A."/>
            <person name="Chablais R."/>
            <person name="Cochard B."/>
            <person name="Lefort F."/>
        </authorList>
    </citation>
    <scope>NUCLEOTIDE SEQUENCE [LARGE SCALE GENOMIC DNA]</scope>
    <source>
        <strain evidence="2 3">UBMAN05</strain>
    </source>
</reference>
<feature type="transmembrane region" description="Helical" evidence="1">
    <location>
        <begin position="57"/>
        <end position="76"/>
    </location>
</feature>
<comment type="caution">
    <text evidence="2">The sequence shown here is derived from an EMBL/GenBank/DDBJ whole genome shotgun (WGS) entry which is preliminary data.</text>
</comment>
<accession>A0ABX3X674</accession>
<proteinExistence type="predicted"/>
<keyword evidence="1" id="KW-0472">Membrane</keyword>
<name>A0ABX3X674_9BRAD</name>
<keyword evidence="1" id="KW-1133">Transmembrane helix</keyword>
<keyword evidence="1" id="KW-0812">Transmembrane</keyword>
<feature type="transmembrane region" description="Helical" evidence="1">
    <location>
        <begin position="96"/>
        <end position="115"/>
    </location>
</feature>
<protein>
    <submittedName>
        <fullName evidence="2">Uncharacterized protein</fullName>
    </submittedName>
</protein>
<sequence length="118" mass="13202">MLPEPTAGELNIDSPAAFEQTAFALGVDLEHQRAQNDLNKLLREDNLEGHIHRIMKAFLWVAFLITLAGLVVFSWHELTPIKIHFLEADQVEDIKSILFSGGMGAAISFVAQRFMKKA</sequence>
<evidence type="ECO:0000313" key="3">
    <source>
        <dbReference type="Proteomes" id="UP000193884"/>
    </source>
</evidence>
<dbReference type="EMBL" id="NAFK01000150">
    <property type="protein sequence ID" value="OSJ31083.1"/>
    <property type="molecule type" value="Genomic_DNA"/>
</dbReference>
<gene>
    <name evidence="2" type="ORF">BST63_10580</name>
</gene>
<keyword evidence="3" id="KW-1185">Reference proteome</keyword>
<evidence type="ECO:0000256" key="1">
    <source>
        <dbReference type="SAM" id="Phobius"/>
    </source>
</evidence>